<keyword evidence="1" id="KW-0472">Membrane</keyword>
<keyword evidence="1" id="KW-1133">Transmembrane helix</keyword>
<accession>A0AA40PPS2</accession>
<dbReference type="Proteomes" id="UP000054301">
    <property type="component" value="Unassembled WGS sequence"/>
</dbReference>
<dbReference type="AlphaFoldDB" id="A0AA40PPS2"/>
<organism evidence="2 3">
    <name type="scientific">Chlamydia pecorum</name>
    <dbReference type="NCBI Taxonomy" id="85991"/>
    <lineage>
        <taxon>Bacteria</taxon>
        <taxon>Pseudomonadati</taxon>
        <taxon>Chlamydiota</taxon>
        <taxon>Chlamydiia</taxon>
        <taxon>Chlamydiales</taxon>
        <taxon>Chlamydiaceae</taxon>
        <taxon>Chlamydia/Chlamydophila group</taxon>
        <taxon>Chlamydia</taxon>
    </lineage>
</organism>
<proteinExistence type="predicted"/>
<dbReference type="RefSeq" id="WP_021757206.1">
    <property type="nucleotide sequence ID" value="NZ_CP085634.1"/>
</dbReference>
<gene>
    <name evidence="2" type="ORF">cpL1_0617</name>
</gene>
<feature type="transmembrane region" description="Helical" evidence="1">
    <location>
        <begin position="62"/>
        <end position="86"/>
    </location>
</feature>
<evidence type="ECO:0000256" key="1">
    <source>
        <dbReference type="SAM" id="Phobius"/>
    </source>
</evidence>
<reference evidence="2 3" key="1">
    <citation type="submission" date="2015-06" db="EMBL/GenBank/DDBJ databases">
        <title>More than comparative genomics: Whole genome sequencing reveals elusive C. pecorum plasmid and re-evaluates genetic differences and phylogenetic relationships between C. pecorum from pig, cattle, sheep and koala hosts.</title>
        <authorList>
            <person name="Jelocnik M."/>
            <person name="Bachmann N.L."/>
            <person name="Kaltenboeck B."/>
            <person name="Waugh C."/>
            <person name="Woolford L."/>
            <person name="Speight N."/>
            <person name="Gillett A."/>
            <person name="Higgins D."/>
            <person name="Flanagan C."/>
            <person name="Myers G."/>
            <person name="Timms P."/>
            <person name="Polkinghorne A."/>
        </authorList>
    </citation>
    <scope>NUCLEOTIDE SEQUENCE [LARGE SCALE GENOMIC DNA]</scope>
    <source>
        <strain evidence="2 3">L1</strain>
    </source>
</reference>
<keyword evidence="1" id="KW-0812">Transmembrane</keyword>
<evidence type="ECO:0000313" key="2">
    <source>
        <dbReference type="EMBL" id="KTF28582.1"/>
    </source>
</evidence>
<sequence length="109" mass="11879">MTASSHECVSLQGVGVANQQYVDSREQESSCTRVFYRVISVLLAFAMICMFMMVFLRVPGGAWLSLSLASLCLCCVFVCLAIVILLQCPEPLSLGSKTLSCSRDSLKCL</sequence>
<protein>
    <submittedName>
        <fullName evidence="2">Uncharacterized protein</fullName>
    </submittedName>
</protein>
<feature type="transmembrane region" description="Helical" evidence="1">
    <location>
        <begin position="34"/>
        <end position="56"/>
    </location>
</feature>
<evidence type="ECO:0000313" key="3">
    <source>
        <dbReference type="Proteomes" id="UP000054301"/>
    </source>
</evidence>
<comment type="caution">
    <text evidence="2">The sequence shown here is derived from an EMBL/GenBank/DDBJ whole genome shotgun (WGS) entry which is preliminary data.</text>
</comment>
<name>A0AA40PPS2_9CHLA</name>
<dbReference type="EMBL" id="LFRH01000003">
    <property type="protein sequence ID" value="KTF28582.1"/>
    <property type="molecule type" value="Genomic_DNA"/>
</dbReference>